<evidence type="ECO:0000256" key="1">
    <source>
        <dbReference type="ARBA" id="ARBA00001974"/>
    </source>
</evidence>
<dbReference type="SUPFAM" id="SSF56176">
    <property type="entry name" value="FAD-binding/transporter-associated domain-like"/>
    <property type="match status" value="1"/>
</dbReference>
<dbReference type="Pfam" id="PF01565">
    <property type="entry name" value="FAD_binding_4"/>
    <property type="match status" value="1"/>
</dbReference>
<accession>A0A5E6MQ99</accession>
<reference evidence="6" key="1">
    <citation type="submission" date="2019-09" db="EMBL/GenBank/DDBJ databases">
        <authorList>
            <person name="Cremers G."/>
        </authorList>
    </citation>
    <scope>NUCLEOTIDE SEQUENCE [LARGE SCALE GENOMIC DNA]</scope>
    <source>
        <strain evidence="6">3B</strain>
    </source>
</reference>
<keyword evidence="3" id="KW-0274">FAD</keyword>
<dbReference type="Proteomes" id="UP000381693">
    <property type="component" value="Unassembled WGS sequence"/>
</dbReference>
<dbReference type="EC" id="1.1.3.15" evidence="6"/>
<evidence type="ECO:0000256" key="3">
    <source>
        <dbReference type="ARBA" id="ARBA00022827"/>
    </source>
</evidence>
<evidence type="ECO:0000259" key="5">
    <source>
        <dbReference type="PROSITE" id="PS51387"/>
    </source>
</evidence>
<dbReference type="Gene3D" id="3.30.70.2740">
    <property type="match status" value="1"/>
</dbReference>
<dbReference type="InterPro" id="IPR004113">
    <property type="entry name" value="FAD-bd_oxidored_4_C"/>
</dbReference>
<dbReference type="InterPro" id="IPR016166">
    <property type="entry name" value="FAD-bd_PCMH"/>
</dbReference>
<comment type="caution">
    <text evidence="6">The sequence shown here is derived from an EMBL/GenBank/DDBJ whole genome shotgun (WGS) entry which is preliminary data.</text>
</comment>
<dbReference type="FunFam" id="1.10.45.10:FF:000001">
    <property type="entry name" value="D-lactate dehydrogenase mitochondrial"/>
    <property type="match status" value="1"/>
</dbReference>
<dbReference type="SUPFAM" id="SSF55103">
    <property type="entry name" value="FAD-linked oxidases, C-terminal domain"/>
    <property type="match status" value="1"/>
</dbReference>
<dbReference type="EMBL" id="CABFUZ020000193">
    <property type="protein sequence ID" value="VVM07731.1"/>
    <property type="molecule type" value="Genomic_DNA"/>
</dbReference>
<dbReference type="GO" id="GO:0003973">
    <property type="term" value="F:(S)-2-hydroxy-acid oxidase activity"/>
    <property type="evidence" value="ECO:0007669"/>
    <property type="project" value="UniProtKB-EC"/>
</dbReference>
<dbReference type="InterPro" id="IPR006094">
    <property type="entry name" value="Oxid_FAD_bind_N"/>
</dbReference>
<feature type="non-terminal residue" evidence="6">
    <location>
        <position position="1"/>
    </location>
</feature>
<dbReference type="InterPro" id="IPR016171">
    <property type="entry name" value="Vanillyl_alc_oxidase_C-sub2"/>
</dbReference>
<dbReference type="Pfam" id="PF02913">
    <property type="entry name" value="FAD-oxidase_C"/>
    <property type="match status" value="1"/>
</dbReference>
<keyword evidence="2" id="KW-0285">Flavoprotein</keyword>
<dbReference type="PANTHER" id="PTHR42934">
    <property type="entry name" value="GLYCOLATE OXIDASE SUBUNIT GLCD"/>
    <property type="match status" value="1"/>
</dbReference>
<evidence type="ECO:0000313" key="7">
    <source>
        <dbReference type="Proteomes" id="UP000381693"/>
    </source>
</evidence>
<dbReference type="GO" id="GO:0071949">
    <property type="term" value="F:FAD binding"/>
    <property type="evidence" value="ECO:0007669"/>
    <property type="project" value="InterPro"/>
</dbReference>
<evidence type="ECO:0000256" key="4">
    <source>
        <dbReference type="ARBA" id="ARBA00023002"/>
    </source>
</evidence>
<feature type="domain" description="FAD-binding PCMH-type" evidence="5">
    <location>
        <begin position="15"/>
        <end position="195"/>
    </location>
</feature>
<keyword evidence="4 6" id="KW-0560">Oxidoreductase</keyword>
<comment type="cofactor">
    <cofactor evidence="1">
        <name>FAD</name>
        <dbReference type="ChEBI" id="CHEBI:57692"/>
    </cofactor>
</comment>
<gene>
    <name evidence="6" type="primary">glcD</name>
    <name evidence="6" type="ORF">MAMC_01806</name>
</gene>
<organism evidence="6 7">
    <name type="scientific">Methylacidimicrobium cyclopophantes</name>
    <dbReference type="NCBI Taxonomy" id="1041766"/>
    <lineage>
        <taxon>Bacteria</taxon>
        <taxon>Pseudomonadati</taxon>
        <taxon>Verrucomicrobiota</taxon>
        <taxon>Methylacidimicrobium</taxon>
    </lineage>
</organism>
<name>A0A5E6MQ99_9BACT</name>
<evidence type="ECO:0000256" key="2">
    <source>
        <dbReference type="ARBA" id="ARBA00022630"/>
    </source>
</evidence>
<protein>
    <submittedName>
        <fullName evidence="6">Partial glycolate oxidase</fullName>
        <ecNumber evidence="6">1.1.3.15</ecNumber>
    </submittedName>
</protein>
<dbReference type="PROSITE" id="PS51387">
    <property type="entry name" value="FAD_PCMH"/>
    <property type="match status" value="1"/>
</dbReference>
<dbReference type="Gene3D" id="3.30.465.10">
    <property type="match status" value="1"/>
</dbReference>
<sequence>ADPEALARNAGDAWMATQAPEAVFYPEDTESVVRLVRWASQARVALTPRGAGRGYVGGCVPIRGGIVVNFSRMNRIREIDPRDGVAVVEPGVITAQLQEAAAKLGWYYPPDPASASESSLGGNIATNAGGPRCLKYGVTRHYVLGLEVVLADGTAIRVGGRTHKNKVGFDLVGLFVGSEGLLGLVTEATLRLIPRPPYRVCAAAIFPSIESAAGCVEEIFGAGLLPSALEVADRFTLERAREFCPEPIPPGEAHLLVEIDGHAAGVEAELESLLPILRRSGAGEVQIGRGEEGCDPLWRTRRAFSLALKASGLTKLNEDVVVPRGRLVDLVRLGSEIELRYGFPVACFGHAGDGNIHVNLMIDRSQPGMEERAQEALDLLFRQIVAWGGSITGEHGIGIAKKRWWPLAASPAVRALHEHLKQALDPEGLLNPGKFV</sequence>
<dbReference type="Gene3D" id="1.10.45.10">
    <property type="entry name" value="Vanillyl-alcohol Oxidase, Chain A, domain 4"/>
    <property type="match status" value="1"/>
</dbReference>
<dbReference type="InterPro" id="IPR051914">
    <property type="entry name" value="FAD-linked_OxidoTrans_Type4"/>
</dbReference>
<dbReference type="RefSeq" id="WP_142525742.1">
    <property type="nucleotide sequence ID" value="NZ_CABFUZ020000193.1"/>
</dbReference>
<dbReference type="InterPro" id="IPR036318">
    <property type="entry name" value="FAD-bd_PCMH-like_sf"/>
</dbReference>
<evidence type="ECO:0000313" key="6">
    <source>
        <dbReference type="EMBL" id="VVM07731.1"/>
    </source>
</evidence>
<keyword evidence="7" id="KW-1185">Reference proteome</keyword>
<proteinExistence type="predicted"/>
<dbReference type="AlphaFoldDB" id="A0A5E6MQ99"/>
<dbReference type="InterPro" id="IPR016169">
    <property type="entry name" value="FAD-bd_PCMH_sub2"/>
</dbReference>
<dbReference type="OrthoDB" id="9767256at2"/>
<dbReference type="PANTHER" id="PTHR42934:SF3">
    <property type="entry name" value="D-LACTATE DEHYDROGENASE"/>
    <property type="match status" value="1"/>
</dbReference>
<dbReference type="InterPro" id="IPR016164">
    <property type="entry name" value="FAD-linked_Oxase-like_C"/>
</dbReference>